<evidence type="ECO:0000313" key="2">
    <source>
        <dbReference type="Proteomes" id="UP000284416"/>
    </source>
</evidence>
<gene>
    <name evidence="1" type="ORF">D1B31_08455</name>
</gene>
<dbReference type="InterPro" id="IPR012655">
    <property type="entry name" value="YrzI"/>
</dbReference>
<evidence type="ECO:0000313" key="1">
    <source>
        <dbReference type="EMBL" id="RHW40968.1"/>
    </source>
</evidence>
<dbReference type="Pfam" id="PF09501">
    <property type="entry name" value="Bac_small_YrzI"/>
    <property type="match status" value="1"/>
</dbReference>
<sequence length="46" mass="5750">MVLNIFFLTVTIKKRVMNPEEIMKRERIQKITEENKDRQFSMYRPF</sequence>
<keyword evidence="2" id="KW-1185">Reference proteome</keyword>
<dbReference type="Proteomes" id="UP000284416">
    <property type="component" value="Unassembled WGS sequence"/>
</dbReference>
<protein>
    <submittedName>
        <fullName evidence="1">YrzI family small protein</fullName>
    </submittedName>
</protein>
<dbReference type="OrthoDB" id="2974285at2"/>
<dbReference type="RefSeq" id="WP_118920344.1">
    <property type="nucleotide sequence ID" value="NZ_QWEG01000005.1"/>
</dbReference>
<comment type="caution">
    <text evidence="1">The sequence shown here is derived from an EMBL/GenBank/DDBJ whole genome shotgun (WGS) entry which is preliminary data.</text>
</comment>
<dbReference type="AlphaFoldDB" id="A0A417YUQ2"/>
<dbReference type="EMBL" id="QWEG01000005">
    <property type="protein sequence ID" value="RHW40968.1"/>
    <property type="molecule type" value="Genomic_DNA"/>
</dbReference>
<reference evidence="1 2" key="1">
    <citation type="journal article" date="2017" name="Int. J. Syst. Evol. Microbiol.">
        <title>Bacillus notoginsengisoli sp. nov., a novel bacterium isolated from the rhizosphere of Panax notoginseng.</title>
        <authorList>
            <person name="Zhang M.Y."/>
            <person name="Cheng J."/>
            <person name="Cai Y."/>
            <person name="Zhang T.Y."/>
            <person name="Wu Y.Y."/>
            <person name="Manikprabhu D."/>
            <person name="Li W.J."/>
            <person name="Zhang Y.X."/>
        </authorList>
    </citation>
    <scope>NUCLEOTIDE SEQUENCE [LARGE SCALE GENOMIC DNA]</scope>
    <source>
        <strain evidence="1 2">JCM 30743</strain>
    </source>
</reference>
<accession>A0A417YUQ2</accession>
<proteinExistence type="predicted"/>
<organism evidence="1 2">
    <name type="scientific">Neobacillus notoginsengisoli</name>
    <dbReference type="NCBI Taxonomy" id="1578198"/>
    <lineage>
        <taxon>Bacteria</taxon>
        <taxon>Bacillati</taxon>
        <taxon>Bacillota</taxon>
        <taxon>Bacilli</taxon>
        <taxon>Bacillales</taxon>
        <taxon>Bacillaceae</taxon>
        <taxon>Neobacillus</taxon>
    </lineage>
</organism>
<name>A0A417YUQ2_9BACI</name>